<accession>A0A0A9B194</accession>
<dbReference type="AlphaFoldDB" id="A0A0A9B194"/>
<name>A0A0A9B194_ARUDO</name>
<protein>
    <submittedName>
        <fullName evidence="1">Uncharacterized protein</fullName>
    </submittedName>
</protein>
<evidence type="ECO:0000313" key="1">
    <source>
        <dbReference type="EMBL" id="JAD57764.1"/>
    </source>
</evidence>
<organism evidence="1">
    <name type="scientific">Arundo donax</name>
    <name type="common">Giant reed</name>
    <name type="synonym">Donax arundinaceus</name>
    <dbReference type="NCBI Taxonomy" id="35708"/>
    <lineage>
        <taxon>Eukaryota</taxon>
        <taxon>Viridiplantae</taxon>
        <taxon>Streptophyta</taxon>
        <taxon>Embryophyta</taxon>
        <taxon>Tracheophyta</taxon>
        <taxon>Spermatophyta</taxon>
        <taxon>Magnoliopsida</taxon>
        <taxon>Liliopsida</taxon>
        <taxon>Poales</taxon>
        <taxon>Poaceae</taxon>
        <taxon>PACMAD clade</taxon>
        <taxon>Arundinoideae</taxon>
        <taxon>Arundineae</taxon>
        <taxon>Arundo</taxon>
    </lineage>
</organism>
<reference evidence="1" key="1">
    <citation type="submission" date="2014-09" db="EMBL/GenBank/DDBJ databases">
        <authorList>
            <person name="Magalhaes I.L.F."/>
            <person name="Oliveira U."/>
            <person name="Santos F.R."/>
            <person name="Vidigal T.H.D.A."/>
            <person name="Brescovit A.D."/>
            <person name="Santos A.J."/>
        </authorList>
    </citation>
    <scope>NUCLEOTIDE SEQUENCE</scope>
    <source>
        <tissue evidence="1">Shoot tissue taken approximately 20 cm above the soil surface</tissue>
    </source>
</reference>
<sequence length="67" mass="7972">MNRRRLQSWLLILAVTTAARPKTHSSIRCSYMSLGMVVLLWGRIVWEANQRMGFLIERILLRLMKVW</sequence>
<proteinExistence type="predicted"/>
<dbReference type="EMBL" id="GBRH01240131">
    <property type="protein sequence ID" value="JAD57764.1"/>
    <property type="molecule type" value="Transcribed_RNA"/>
</dbReference>
<reference evidence="1" key="2">
    <citation type="journal article" date="2015" name="Data Brief">
        <title>Shoot transcriptome of the giant reed, Arundo donax.</title>
        <authorList>
            <person name="Barrero R.A."/>
            <person name="Guerrero F.D."/>
            <person name="Moolhuijzen P."/>
            <person name="Goolsby J.A."/>
            <person name="Tidwell J."/>
            <person name="Bellgard S.E."/>
            <person name="Bellgard M.I."/>
        </authorList>
    </citation>
    <scope>NUCLEOTIDE SEQUENCE</scope>
    <source>
        <tissue evidence="1">Shoot tissue taken approximately 20 cm above the soil surface</tissue>
    </source>
</reference>